<dbReference type="Proteomes" id="UP000887579">
    <property type="component" value="Unplaced"/>
</dbReference>
<evidence type="ECO:0000313" key="1">
    <source>
        <dbReference type="Proteomes" id="UP000887579"/>
    </source>
</evidence>
<dbReference type="WBParaSite" id="ES5_v2.g12484.t1">
    <property type="protein sequence ID" value="ES5_v2.g12484.t1"/>
    <property type="gene ID" value="ES5_v2.g12484"/>
</dbReference>
<reference evidence="2" key="1">
    <citation type="submission" date="2022-11" db="UniProtKB">
        <authorList>
            <consortium name="WormBaseParasite"/>
        </authorList>
    </citation>
    <scope>IDENTIFICATION</scope>
</reference>
<name>A0AC34F5K7_9BILA</name>
<sequence length="269" mass="30641">MSSEILPTKFEIRRNISFLYAAKRPILDLILSFVLGFTIEYFGKIIGPVKVGFFCNDPTIRLTRLPQLVDGAMLMIFCFGISISCIILVELYSIYFVDRDEIFVDGEMQKPMHQRVTFVITFTLTLVTKLSIGRLRPHFIDVCKPNIDLVECSSKPLYIFDYVCTSGNTYADMSARKSFFSGHSSFSMVSVSFCVFYIQHRLGYILNSQAVIPFIQMTLISAGSMIGFSRIVDHSHHWSDVLVGQFVGIFVAYIIVFKITRMFSKSKVL</sequence>
<accession>A0AC34F5K7</accession>
<organism evidence="1 2">
    <name type="scientific">Panagrolaimus sp. ES5</name>
    <dbReference type="NCBI Taxonomy" id="591445"/>
    <lineage>
        <taxon>Eukaryota</taxon>
        <taxon>Metazoa</taxon>
        <taxon>Ecdysozoa</taxon>
        <taxon>Nematoda</taxon>
        <taxon>Chromadorea</taxon>
        <taxon>Rhabditida</taxon>
        <taxon>Tylenchina</taxon>
        <taxon>Panagrolaimomorpha</taxon>
        <taxon>Panagrolaimoidea</taxon>
        <taxon>Panagrolaimidae</taxon>
        <taxon>Panagrolaimus</taxon>
    </lineage>
</organism>
<evidence type="ECO:0000313" key="2">
    <source>
        <dbReference type="WBParaSite" id="ES5_v2.g12484.t1"/>
    </source>
</evidence>
<protein>
    <submittedName>
        <fullName evidence="2">Phosphatidic acid phosphatase type 2/haloperoxidase domain-containing protein</fullName>
    </submittedName>
</protein>
<proteinExistence type="predicted"/>